<comment type="similarity">
    <text evidence="2">Belongs to the Nudix hydrolase family.</text>
</comment>
<dbReference type="SUPFAM" id="SSF55811">
    <property type="entry name" value="Nudix"/>
    <property type="match status" value="1"/>
</dbReference>
<evidence type="ECO:0000256" key="2">
    <source>
        <dbReference type="ARBA" id="ARBA00005582"/>
    </source>
</evidence>
<dbReference type="GO" id="GO:0005737">
    <property type="term" value="C:cytoplasm"/>
    <property type="evidence" value="ECO:0007669"/>
    <property type="project" value="TreeGrafter"/>
</dbReference>
<keyword evidence="3" id="KW-0479">Metal-binding</keyword>
<feature type="domain" description="Nudix hydrolase" evidence="6">
    <location>
        <begin position="21"/>
        <end position="149"/>
    </location>
</feature>
<name>K9H555_9PROT</name>
<evidence type="ECO:0000313" key="8">
    <source>
        <dbReference type="Proteomes" id="UP000009881"/>
    </source>
</evidence>
<comment type="cofactor">
    <cofactor evidence="1">
        <name>Mg(2+)</name>
        <dbReference type="ChEBI" id="CHEBI:18420"/>
    </cofactor>
</comment>
<dbReference type="InterPro" id="IPR015797">
    <property type="entry name" value="NUDIX_hydrolase-like_dom_sf"/>
</dbReference>
<evidence type="ECO:0000256" key="3">
    <source>
        <dbReference type="ARBA" id="ARBA00022723"/>
    </source>
</evidence>
<keyword evidence="4" id="KW-0378">Hydrolase</keyword>
<gene>
    <name evidence="7" type="ORF">C882_1509</name>
</gene>
<dbReference type="InterPro" id="IPR000086">
    <property type="entry name" value="NUDIX_hydrolase_dom"/>
</dbReference>
<dbReference type="PANTHER" id="PTHR43758:SF8">
    <property type="entry name" value="8-OXO-DGTP DIPHOSPHATASE YTKD-RELATED"/>
    <property type="match status" value="1"/>
</dbReference>
<dbReference type="GO" id="GO:0016818">
    <property type="term" value="F:hydrolase activity, acting on acid anhydrides, in phosphorus-containing anhydrides"/>
    <property type="evidence" value="ECO:0007669"/>
    <property type="project" value="TreeGrafter"/>
</dbReference>
<dbReference type="eggNOG" id="COG0494">
    <property type="taxonomic scope" value="Bacteria"/>
</dbReference>
<comment type="caution">
    <text evidence="7">The sequence shown here is derived from an EMBL/GenBank/DDBJ whole genome shotgun (WGS) entry which is preliminary data.</text>
</comment>
<dbReference type="STRING" id="1238182.C882_1509"/>
<reference evidence="7 8" key="1">
    <citation type="journal article" date="2013" name="Genome Announc.">
        <title>Draft Genome Sequence of an Alphaproteobacterium, Caenispirillum salinarum AK4(T), Isolated from a Solar Saltern.</title>
        <authorList>
            <person name="Khatri I."/>
            <person name="Singh A."/>
            <person name="Korpole S."/>
            <person name="Pinnaka A.K."/>
            <person name="Subramanian S."/>
        </authorList>
    </citation>
    <scope>NUCLEOTIDE SEQUENCE [LARGE SCALE GENOMIC DNA]</scope>
    <source>
        <strain evidence="7 8">AK4</strain>
    </source>
</reference>
<keyword evidence="8" id="KW-1185">Reference proteome</keyword>
<organism evidence="7 8">
    <name type="scientific">Caenispirillum salinarum AK4</name>
    <dbReference type="NCBI Taxonomy" id="1238182"/>
    <lineage>
        <taxon>Bacteria</taxon>
        <taxon>Pseudomonadati</taxon>
        <taxon>Pseudomonadota</taxon>
        <taxon>Alphaproteobacteria</taxon>
        <taxon>Rhodospirillales</taxon>
        <taxon>Novispirillaceae</taxon>
        <taxon>Caenispirillum</taxon>
    </lineage>
</organism>
<dbReference type="PROSITE" id="PS00893">
    <property type="entry name" value="NUDIX_BOX"/>
    <property type="match status" value="1"/>
</dbReference>
<evidence type="ECO:0000256" key="4">
    <source>
        <dbReference type="ARBA" id="ARBA00022801"/>
    </source>
</evidence>
<dbReference type="GO" id="GO:0046872">
    <property type="term" value="F:metal ion binding"/>
    <property type="evidence" value="ECO:0007669"/>
    <property type="project" value="UniProtKB-KW"/>
</dbReference>
<evidence type="ECO:0000259" key="6">
    <source>
        <dbReference type="PROSITE" id="PS51462"/>
    </source>
</evidence>
<dbReference type="AlphaFoldDB" id="K9H555"/>
<sequence>MTDTDIQTSTPSTGGHGQVPMRCTAVAAAVINGRQVLLLKRSKGAFRGHWTLVSGRIEGEEKAWQAAVREVREETGLKPITVYTSGNTDVFYNPVDEVMEVVPIFVVRVAGQEPVELDEAHEDHSWLPLPRAIDSVAFPGQRRALESIAHFFMEKSPADFYRIDDFRP</sequence>
<dbReference type="InterPro" id="IPR020084">
    <property type="entry name" value="NUDIX_hydrolase_CS"/>
</dbReference>
<dbReference type="Gene3D" id="3.90.79.10">
    <property type="entry name" value="Nucleoside Triphosphate Pyrophosphohydrolase"/>
    <property type="match status" value="1"/>
</dbReference>
<dbReference type="RefSeq" id="WP_009538499.1">
    <property type="nucleotide sequence ID" value="NZ_ANHY01000002.1"/>
</dbReference>
<dbReference type="OrthoDB" id="9761969at2"/>
<dbReference type="PANTHER" id="PTHR43758">
    <property type="entry name" value="7,8-DIHYDRO-8-OXOGUANINE TRIPHOSPHATASE"/>
    <property type="match status" value="1"/>
</dbReference>
<dbReference type="Proteomes" id="UP000009881">
    <property type="component" value="Unassembled WGS sequence"/>
</dbReference>
<dbReference type="Pfam" id="PF00293">
    <property type="entry name" value="NUDIX"/>
    <property type="match status" value="1"/>
</dbReference>
<protein>
    <recommendedName>
        <fullName evidence="6">Nudix hydrolase domain-containing protein</fullName>
    </recommendedName>
</protein>
<evidence type="ECO:0000256" key="5">
    <source>
        <dbReference type="ARBA" id="ARBA00022842"/>
    </source>
</evidence>
<accession>K9H555</accession>
<dbReference type="EMBL" id="ANHY01000002">
    <property type="protein sequence ID" value="EKV32672.1"/>
    <property type="molecule type" value="Genomic_DNA"/>
</dbReference>
<dbReference type="CDD" id="cd04664">
    <property type="entry name" value="NUDIX_DHNTPase_like"/>
    <property type="match status" value="1"/>
</dbReference>
<evidence type="ECO:0000313" key="7">
    <source>
        <dbReference type="EMBL" id="EKV32672.1"/>
    </source>
</evidence>
<evidence type="ECO:0000256" key="1">
    <source>
        <dbReference type="ARBA" id="ARBA00001946"/>
    </source>
</evidence>
<keyword evidence="5" id="KW-0460">Magnesium</keyword>
<proteinExistence type="inferred from homology"/>
<dbReference type="PROSITE" id="PS51462">
    <property type="entry name" value="NUDIX"/>
    <property type="match status" value="1"/>
</dbReference>